<feature type="domain" description="PhoD-like phosphatase metallophosphatase" evidence="2">
    <location>
        <begin position="107"/>
        <end position="446"/>
    </location>
</feature>
<proteinExistence type="predicted"/>
<dbReference type="OrthoDB" id="9992270at2759"/>
<dbReference type="InterPro" id="IPR038607">
    <property type="entry name" value="PhoD-like_sf"/>
</dbReference>
<dbReference type="InParanoid" id="C4JVD0"/>
<dbReference type="InterPro" id="IPR018946">
    <property type="entry name" value="PhoD-like_MPP"/>
</dbReference>
<dbReference type="SUPFAM" id="SSF56300">
    <property type="entry name" value="Metallo-dependent phosphatases"/>
    <property type="match status" value="1"/>
</dbReference>
<dbReference type="InterPro" id="IPR029052">
    <property type="entry name" value="Metallo-depent_PP-like"/>
</dbReference>
<name>C4JVD0_UNCRE</name>
<dbReference type="HOGENOM" id="CLU_015982_0_0_1"/>
<dbReference type="STRING" id="336963.C4JVD0"/>
<evidence type="ECO:0000313" key="3">
    <source>
        <dbReference type="EMBL" id="EEP81657.1"/>
    </source>
</evidence>
<dbReference type="PANTHER" id="PTHR43606:SF7">
    <property type="entry name" value="PHOSPHATASE, PUTATIVE (AFU_ORTHOLOGUE AFUA_6G08710)-RELATED"/>
    <property type="match status" value="1"/>
</dbReference>
<evidence type="ECO:0000313" key="4">
    <source>
        <dbReference type="Proteomes" id="UP000002058"/>
    </source>
</evidence>
<dbReference type="CDD" id="cd07389">
    <property type="entry name" value="MPP_PhoD"/>
    <property type="match status" value="1"/>
</dbReference>
<dbReference type="OMA" id="HWTDGWD"/>
<dbReference type="AlphaFoldDB" id="C4JVD0"/>
<dbReference type="eggNOG" id="ENOG502QU5W">
    <property type="taxonomic scope" value="Eukaryota"/>
</dbReference>
<reference evidence="4" key="1">
    <citation type="journal article" date="2009" name="Genome Res.">
        <title>Comparative genomic analyses of the human fungal pathogens Coccidioides and their relatives.</title>
        <authorList>
            <person name="Sharpton T.J."/>
            <person name="Stajich J.E."/>
            <person name="Rounsley S.D."/>
            <person name="Gardner M.J."/>
            <person name="Wortman J.R."/>
            <person name="Jordar V.S."/>
            <person name="Maiti R."/>
            <person name="Kodira C.D."/>
            <person name="Neafsey D.E."/>
            <person name="Zeng Q."/>
            <person name="Hung C.-Y."/>
            <person name="McMahan C."/>
            <person name="Muszewska A."/>
            <person name="Grynberg M."/>
            <person name="Mandel M.A."/>
            <person name="Kellner E.M."/>
            <person name="Barker B.M."/>
            <person name="Galgiani J.N."/>
            <person name="Orbach M.J."/>
            <person name="Kirkland T.N."/>
            <person name="Cole G.T."/>
            <person name="Henn M.R."/>
            <person name="Birren B.W."/>
            <person name="Taylor J.W."/>
        </authorList>
    </citation>
    <scope>NUCLEOTIDE SEQUENCE [LARGE SCALE GENOMIC DNA]</scope>
    <source>
        <strain evidence="4">UAMH 1704</strain>
    </source>
</reference>
<dbReference type="Gene3D" id="3.60.21.70">
    <property type="entry name" value="PhoD-like phosphatase"/>
    <property type="match status" value="1"/>
</dbReference>
<accession>C4JVD0</accession>
<dbReference type="GeneID" id="8442629"/>
<keyword evidence="1" id="KW-0732">Signal</keyword>
<feature type="signal peptide" evidence="1">
    <location>
        <begin position="1"/>
        <end position="21"/>
    </location>
</feature>
<dbReference type="InterPro" id="IPR052900">
    <property type="entry name" value="Phospholipid_Metab_Enz"/>
</dbReference>
<dbReference type="EMBL" id="CH476618">
    <property type="protein sequence ID" value="EEP81657.1"/>
    <property type="molecule type" value="Genomic_DNA"/>
</dbReference>
<dbReference type="PANTHER" id="PTHR43606">
    <property type="entry name" value="PHOSPHATASE, PUTATIVE (AFU_ORTHOLOGUE AFUA_6G08710)-RELATED"/>
    <property type="match status" value="1"/>
</dbReference>
<dbReference type="Gene3D" id="2.60.40.380">
    <property type="entry name" value="Purple acid phosphatase-like, N-terminal"/>
    <property type="match status" value="1"/>
</dbReference>
<dbReference type="Pfam" id="PF09423">
    <property type="entry name" value="PhoD"/>
    <property type="match status" value="1"/>
</dbReference>
<organism evidence="3 4">
    <name type="scientific">Uncinocarpus reesii (strain UAMH 1704)</name>
    <dbReference type="NCBI Taxonomy" id="336963"/>
    <lineage>
        <taxon>Eukaryota</taxon>
        <taxon>Fungi</taxon>
        <taxon>Dikarya</taxon>
        <taxon>Ascomycota</taxon>
        <taxon>Pezizomycotina</taxon>
        <taxon>Eurotiomycetes</taxon>
        <taxon>Eurotiomycetidae</taxon>
        <taxon>Onygenales</taxon>
        <taxon>Onygenaceae</taxon>
        <taxon>Uncinocarpus</taxon>
    </lineage>
</organism>
<dbReference type="VEuPathDB" id="FungiDB:UREG_06522"/>
<sequence>MQYQTLLLLAVSAATASATYAGNLNYRSPSLNHPDLGIAVSKVVKRSDPAAAFDPAKLNFTHGVASGDPYANSVILWTRVKDKDPGHWRSPLYSPVPIYNSSDEANDYIYEYADGFYGSGKDIGRVPLPDRTIYTLYDYRKRIATHRTDIDLVANHQRFAWIPVWDDHVLSNGAALLEVGDNTYRDGSSLLRNVEASFLISGGVSVDQRKMNAVRAYFEWMPIRQVDMDDNLRIWRNFQIGSLVDVLMLDTRHYDRSITDLYLNHFYVKKLKDDASRSLMGSQQENWFYRNLIKSSERGAKWRIVGSQIVFSHIDQSAAFGKLQDFNLDAWDGYQANRNRTFKTLYDNKINNTILIAGDSHANWVSDVAWLDHAKYDEKTGAGAIGVEFAGSSITSPSPAGSAKIDATVKKSKSLVDNNSILQWSELYYRGYFELHITPAEVQAKFFGTPKIRERDFSEVSLANFTVKEGANCLDRGSTGVPGGGIVENGWLKGGKVKRTDLANNTETGQWMKVN</sequence>
<keyword evidence="4" id="KW-1185">Reference proteome</keyword>
<evidence type="ECO:0000259" key="2">
    <source>
        <dbReference type="Pfam" id="PF09423"/>
    </source>
</evidence>
<evidence type="ECO:0000256" key="1">
    <source>
        <dbReference type="SAM" id="SignalP"/>
    </source>
</evidence>
<gene>
    <name evidence="3" type="ORF">UREG_06522</name>
</gene>
<protein>
    <recommendedName>
        <fullName evidence="2">PhoD-like phosphatase metallophosphatase domain-containing protein</fullName>
    </recommendedName>
</protein>
<dbReference type="KEGG" id="ure:UREG_06522"/>
<dbReference type="Proteomes" id="UP000002058">
    <property type="component" value="Unassembled WGS sequence"/>
</dbReference>
<dbReference type="RefSeq" id="XP_002583555.1">
    <property type="nucleotide sequence ID" value="XM_002583509.1"/>
</dbReference>
<feature type="chain" id="PRO_5002938089" description="PhoD-like phosphatase metallophosphatase domain-containing protein" evidence="1">
    <location>
        <begin position="22"/>
        <end position="515"/>
    </location>
</feature>